<dbReference type="OrthoDB" id="8881899at2"/>
<dbReference type="AlphaFoldDB" id="A0A2T4Z954"/>
<dbReference type="Gene3D" id="3.40.190.10">
    <property type="entry name" value="Periplasmic binding protein-like II"/>
    <property type="match status" value="1"/>
</dbReference>
<dbReference type="Pfam" id="PF03401">
    <property type="entry name" value="TctC"/>
    <property type="match status" value="1"/>
</dbReference>
<comment type="caution">
    <text evidence="2">The sequence shown here is derived from an EMBL/GenBank/DDBJ whole genome shotgun (WGS) entry which is preliminary data.</text>
</comment>
<evidence type="ECO:0000313" key="3">
    <source>
        <dbReference type="Proteomes" id="UP000241639"/>
    </source>
</evidence>
<evidence type="ECO:0000313" key="2">
    <source>
        <dbReference type="EMBL" id="PTM58423.1"/>
    </source>
</evidence>
<accession>A0A2T4Z954</accession>
<dbReference type="Proteomes" id="UP000241639">
    <property type="component" value="Unassembled WGS sequence"/>
</dbReference>
<dbReference type="CDD" id="cd07012">
    <property type="entry name" value="PBP2_Bug_TTT"/>
    <property type="match status" value="1"/>
</dbReference>
<keyword evidence="2" id="KW-0675">Receptor</keyword>
<protein>
    <submittedName>
        <fullName evidence="2">Tripartite-type tricarboxylate transporter receptor subunit TctC</fullName>
    </submittedName>
</protein>
<sequence length="352" mass="38021">MKFRPTVIYLSLISVLLFLTACNSLVFLPSGSHEKNPYPSTSITGVIPWGAGGSTDSLARAITPLVEEELGQSIVLTNKPGGSSAIGTHYVHKQGADGYHLLFSAENPALYGVLDISDLGFEDFDPISIYARGIATVVVPADSPYQTLDDLLRDAKARPGKVKMGSTGPGGLPFVVGTMINSAADTEFNMIPFDGDGPALTALLGGHLDASVTVLSAAINNAEAGKVRILTVVNDKPVEELPNVPPITQSLPELEKHLPWGPFFGVWVKKDTPEPVKEKLIDAFSKAEQDQTFQSYLDNMKAVPMNLHGEEAVAYWREWQSTTAWLIHDDGAAKIDPVKLNIPRKQMESESR</sequence>
<dbReference type="EMBL" id="PZZP01000001">
    <property type="protein sequence ID" value="PTM58423.1"/>
    <property type="molecule type" value="Genomic_DNA"/>
</dbReference>
<dbReference type="SUPFAM" id="SSF53850">
    <property type="entry name" value="Periplasmic binding protein-like II"/>
    <property type="match status" value="1"/>
</dbReference>
<dbReference type="PANTHER" id="PTHR42928:SF5">
    <property type="entry name" value="BLR1237 PROTEIN"/>
    <property type="match status" value="1"/>
</dbReference>
<dbReference type="PIRSF" id="PIRSF017082">
    <property type="entry name" value="YflP"/>
    <property type="match status" value="1"/>
</dbReference>
<dbReference type="PANTHER" id="PTHR42928">
    <property type="entry name" value="TRICARBOXYLATE-BINDING PROTEIN"/>
    <property type="match status" value="1"/>
</dbReference>
<name>A0A2T4Z954_9BACL</name>
<reference evidence="2 3" key="1">
    <citation type="submission" date="2018-04" db="EMBL/GenBank/DDBJ databases">
        <title>Genomic Encyclopedia of Archaeal and Bacterial Type Strains, Phase II (KMG-II): from individual species to whole genera.</title>
        <authorList>
            <person name="Goeker M."/>
        </authorList>
    </citation>
    <scope>NUCLEOTIDE SEQUENCE [LARGE SCALE GENOMIC DNA]</scope>
    <source>
        <strain evidence="2 3">DSM 45169</strain>
    </source>
</reference>
<dbReference type="InterPro" id="IPR042100">
    <property type="entry name" value="Bug_dom1"/>
</dbReference>
<keyword evidence="3" id="KW-1185">Reference proteome</keyword>
<dbReference type="Gene3D" id="3.40.190.150">
    <property type="entry name" value="Bordetella uptake gene, domain 1"/>
    <property type="match status" value="1"/>
</dbReference>
<proteinExistence type="inferred from homology"/>
<dbReference type="PROSITE" id="PS51257">
    <property type="entry name" value="PROKAR_LIPOPROTEIN"/>
    <property type="match status" value="1"/>
</dbReference>
<dbReference type="InterPro" id="IPR005064">
    <property type="entry name" value="BUG"/>
</dbReference>
<comment type="similarity">
    <text evidence="1">Belongs to the UPF0065 (bug) family.</text>
</comment>
<organism evidence="2 3">
    <name type="scientific">Desmospora activa DSM 45169</name>
    <dbReference type="NCBI Taxonomy" id="1121389"/>
    <lineage>
        <taxon>Bacteria</taxon>
        <taxon>Bacillati</taxon>
        <taxon>Bacillota</taxon>
        <taxon>Bacilli</taxon>
        <taxon>Bacillales</taxon>
        <taxon>Thermoactinomycetaceae</taxon>
        <taxon>Desmospora</taxon>
    </lineage>
</organism>
<evidence type="ECO:0000256" key="1">
    <source>
        <dbReference type="ARBA" id="ARBA00006987"/>
    </source>
</evidence>
<dbReference type="RefSeq" id="WP_107725234.1">
    <property type="nucleotide sequence ID" value="NZ_PZZP01000001.1"/>
</dbReference>
<gene>
    <name evidence="2" type="ORF">C8J48_1006</name>
</gene>